<dbReference type="Gene3D" id="3.40.50.300">
    <property type="entry name" value="P-loop containing nucleotide triphosphate hydrolases"/>
    <property type="match status" value="1"/>
</dbReference>
<keyword evidence="6 8" id="KW-0472">Membrane</keyword>
<evidence type="ECO:0000256" key="1">
    <source>
        <dbReference type="ARBA" id="ARBA00004651"/>
    </source>
</evidence>
<dbReference type="SUPFAM" id="SSF90123">
    <property type="entry name" value="ABC transporter transmembrane region"/>
    <property type="match status" value="1"/>
</dbReference>
<dbReference type="SUPFAM" id="SSF52540">
    <property type="entry name" value="P-loop containing nucleoside triphosphate hydrolases"/>
    <property type="match status" value="1"/>
</dbReference>
<evidence type="ECO:0000256" key="7">
    <source>
        <dbReference type="SAM" id="MobiDB-lite"/>
    </source>
</evidence>
<sequence length="589" mass="61601">MRPDTGGELLRTALRDSRPALWRIAGWSMVEALPALLYGVLVAAALDHGFLAGRPATGVAYLALLAAAMIARAAATRAMFPWFAAIVEPLRDRLVRVVVTGSLGRAVWHGEPADPSAVAGLTQHVETVRNLISALLRTSRQLAVSLIVTVVGLAALAPRALVLVLPPLAAALALFRRQLRTLAARQRAVVRADEALARGTAEVFGGIRDVVACGAQRTAAADLTHVVEEHGRASRTLAIAGGIRILVVLLGAQLPMVGVIVAAPWLTGAGGLSAGQVVGVLTYLASSLEPALRSLVTVVGTWGLQLAVTLGRLAAQQSTPPARTGRLPVPAEAALEADAVTFAYGTTEPVVQDLSLTLRRGDHLAVVGPSGIGKSTVAAMLAGVAAPQQGRITVGGVCLDDLDEAALRAHVSLVPQEAYVFRATLRENFTALRPDAGDDVLDEAVDALGMRALVDRLGGYHAELTDPDVLSAGERQLVAAARVYVHGAPVVILDEATCHLDPPAEARVEEAFAARGGTLVVIAHRISSALRADRILLLDGGRPVLGGHAELLHSAPSYADLVGHWMDVRPRTPDRSQPLRPRMATPATK</sequence>
<comment type="subcellular location">
    <subcellularLocation>
        <location evidence="1">Cell membrane</location>
        <topology evidence="1">Multi-pass membrane protein</topology>
    </subcellularLocation>
</comment>
<name>A0A1C5G6X3_MICEH</name>
<accession>A0A1C5G6X3</accession>
<dbReference type="GO" id="GO:0005524">
    <property type="term" value="F:ATP binding"/>
    <property type="evidence" value="ECO:0007669"/>
    <property type="project" value="UniProtKB-KW"/>
</dbReference>
<proteinExistence type="predicted"/>
<dbReference type="SMART" id="SM00382">
    <property type="entry name" value="AAA"/>
    <property type="match status" value="1"/>
</dbReference>
<evidence type="ECO:0000259" key="10">
    <source>
        <dbReference type="PROSITE" id="PS50929"/>
    </source>
</evidence>
<keyword evidence="2 8" id="KW-0812">Transmembrane</keyword>
<evidence type="ECO:0000313" key="12">
    <source>
        <dbReference type="Proteomes" id="UP000198251"/>
    </source>
</evidence>
<dbReference type="PANTHER" id="PTHR24221:SF654">
    <property type="entry name" value="ATP-BINDING CASSETTE SUB-FAMILY B MEMBER 6"/>
    <property type="match status" value="1"/>
</dbReference>
<gene>
    <name evidence="11" type="ORF">GA0070610_1896</name>
</gene>
<dbReference type="GO" id="GO:0034040">
    <property type="term" value="F:ATPase-coupled lipid transmembrane transporter activity"/>
    <property type="evidence" value="ECO:0007669"/>
    <property type="project" value="TreeGrafter"/>
</dbReference>
<feature type="transmembrane region" description="Helical" evidence="8">
    <location>
        <begin position="142"/>
        <end position="175"/>
    </location>
</feature>
<dbReference type="PROSITE" id="PS50929">
    <property type="entry name" value="ABC_TM1F"/>
    <property type="match status" value="1"/>
</dbReference>
<evidence type="ECO:0000259" key="9">
    <source>
        <dbReference type="PROSITE" id="PS50893"/>
    </source>
</evidence>
<evidence type="ECO:0000256" key="2">
    <source>
        <dbReference type="ARBA" id="ARBA00022692"/>
    </source>
</evidence>
<dbReference type="InterPro" id="IPR011527">
    <property type="entry name" value="ABC1_TM_dom"/>
</dbReference>
<feature type="transmembrane region" description="Helical" evidence="8">
    <location>
        <begin position="58"/>
        <end position="75"/>
    </location>
</feature>
<reference evidence="11 12" key="1">
    <citation type="submission" date="2016-06" db="EMBL/GenBank/DDBJ databases">
        <authorList>
            <person name="Kjaerup R.B."/>
            <person name="Dalgaard T.S."/>
            <person name="Juul-Madsen H.R."/>
        </authorList>
    </citation>
    <scope>NUCLEOTIDE SEQUENCE [LARGE SCALE GENOMIC DNA]</scope>
    <source>
        <strain evidence="11 12">DSM 43913</strain>
    </source>
</reference>
<keyword evidence="5 8" id="KW-1133">Transmembrane helix</keyword>
<evidence type="ECO:0000256" key="6">
    <source>
        <dbReference type="ARBA" id="ARBA00023136"/>
    </source>
</evidence>
<dbReference type="GO" id="GO:0005886">
    <property type="term" value="C:plasma membrane"/>
    <property type="evidence" value="ECO:0007669"/>
    <property type="project" value="UniProtKB-SubCell"/>
</dbReference>
<dbReference type="Pfam" id="PF00005">
    <property type="entry name" value="ABC_tran"/>
    <property type="match status" value="1"/>
</dbReference>
<dbReference type="GO" id="GO:0016887">
    <property type="term" value="F:ATP hydrolysis activity"/>
    <property type="evidence" value="ECO:0007669"/>
    <property type="project" value="InterPro"/>
</dbReference>
<keyword evidence="12" id="KW-1185">Reference proteome</keyword>
<keyword evidence="3" id="KW-0547">Nucleotide-binding</keyword>
<dbReference type="GeneID" id="95801719"/>
<organism evidence="11 12">
    <name type="scientific">Micromonospora echinofusca</name>
    <dbReference type="NCBI Taxonomy" id="47858"/>
    <lineage>
        <taxon>Bacteria</taxon>
        <taxon>Bacillati</taxon>
        <taxon>Actinomycetota</taxon>
        <taxon>Actinomycetes</taxon>
        <taxon>Micromonosporales</taxon>
        <taxon>Micromonosporaceae</taxon>
        <taxon>Micromonospora</taxon>
    </lineage>
</organism>
<evidence type="ECO:0000256" key="5">
    <source>
        <dbReference type="ARBA" id="ARBA00022989"/>
    </source>
</evidence>
<feature type="region of interest" description="Disordered" evidence="7">
    <location>
        <begin position="569"/>
        <end position="589"/>
    </location>
</feature>
<dbReference type="InterPro" id="IPR027417">
    <property type="entry name" value="P-loop_NTPase"/>
</dbReference>
<feature type="transmembrane region" description="Helical" evidence="8">
    <location>
        <begin position="20"/>
        <end position="46"/>
    </location>
</feature>
<dbReference type="InterPro" id="IPR003439">
    <property type="entry name" value="ABC_transporter-like_ATP-bd"/>
</dbReference>
<feature type="domain" description="ABC transporter" evidence="9">
    <location>
        <begin position="335"/>
        <end position="565"/>
    </location>
</feature>
<evidence type="ECO:0000256" key="4">
    <source>
        <dbReference type="ARBA" id="ARBA00022840"/>
    </source>
</evidence>
<keyword evidence="4 11" id="KW-0067">ATP-binding</keyword>
<dbReference type="InterPro" id="IPR039421">
    <property type="entry name" value="Type_1_exporter"/>
</dbReference>
<protein>
    <submittedName>
        <fullName evidence="11">ATP-binding cassette, subfamily C</fullName>
    </submittedName>
</protein>
<dbReference type="InterPro" id="IPR036640">
    <property type="entry name" value="ABC1_TM_sf"/>
</dbReference>
<dbReference type="RefSeq" id="WP_088999652.1">
    <property type="nucleotide sequence ID" value="NZ_JBFAAC010000029.1"/>
</dbReference>
<dbReference type="EMBL" id="LT607733">
    <property type="protein sequence ID" value="SCG15655.1"/>
    <property type="molecule type" value="Genomic_DNA"/>
</dbReference>
<dbReference type="GO" id="GO:0140359">
    <property type="term" value="F:ABC-type transporter activity"/>
    <property type="evidence" value="ECO:0007669"/>
    <property type="project" value="InterPro"/>
</dbReference>
<evidence type="ECO:0000313" key="11">
    <source>
        <dbReference type="EMBL" id="SCG15655.1"/>
    </source>
</evidence>
<feature type="domain" description="ABC transmembrane type-1" evidence="10">
    <location>
        <begin position="25"/>
        <end position="290"/>
    </location>
</feature>
<dbReference type="PANTHER" id="PTHR24221">
    <property type="entry name" value="ATP-BINDING CASSETTE SUB-FAMILY B"/>
    <property type="match status" value="1"/>
</dbReference>
<dbReference type="AlphaFoldDB" id="A0A1C5G6X3"/>
<evidence type="ECO:0000256" key="8">
    <source>
        <dbReference type="SAM" id="Phobius"/>
    </source>
</evidence>
<feature type="transmembrane region" description="Helical" evidence="8">
    <location>
        <begin position="245"/>
        <end position="266"/>
    </location>
</feature>
<dbReference type="InterPro" id="IPR003593">
    <property type="entry name" value="AAA+_ATPase"/>
</dbReference>
<dbReference type="Gene3D" id="1.20.1560.10">
    <property type="entry name" value="ABC transporter type 1, transmembrane domain"/>
    <property type="match status" value="1"/>
</dbReference>
<evidence type="ECO:0000256" key="3">
    <source>
        <dbReference type="ARBA" id="ARBA00022741"/>
    </source>
</evidence>
<dbReference type="PROSITE" id="PS50893">
    <property type="entry name" value="ABC_TRANSPORTER_2"/>
    <property type="match status" value="1"/>
</dbReference>
<dbReference type="Proteomes" id="UP000198251">
    <property type="component" value="Chromosome I"/>
</dbReference>